<dbReference type="Proteomes" id="UP000271889">
    <property type="component" value="Unassembled WGS sequence"/>
</dbReference>
<keyword evidence="3" id="KW-1185">Reference proteome</keyword>
<sequence length="72" mass="7760">MTLQQRNIGQDASKPPENRLVRALANPEIDKRQSFCPGPAPSAGHGMSSRLMGSSEQVIREHFAAKSATEGL</sequence>
<gene>
    <name evidence="2" type="ORF">CGOC_LOCUS124</name>
</gene>
<evidence type="ECO:0000256" key="1">
    <source>
        <dbReference type="SAM" id="MobiDB-lite"/>
    </source>
</evidence>
<evidence type="ECO:0000313" key="2">
    <source>
        <dbReference type="EMBL" id="VDK42772.1"/>
    </source>
</evidence>
<name>A0A3P6PZP0_CYLGO</name>
<reference evidence="2 3" key="1">
    <citation type="submission" date="2018-11" db="EMBL/GenBank/DDBJ databases">
        <authorList>
            <consortium name="Pathogen Informatics"/>
        </authorList>
    </citation>
    <scope>NUCLEOTIDE SEQUENCE [LARGE SCALE GENOMIC DNA]</scope>
</reference>
<evidence type="ECO:0000313" key="3">
    <source>
        <dbReference type="Proteomes" id="UP000271889"/>
    </source>
</evidence>
<dbReference type="AlphaFoldDB" id="A0A3P6PZP0"/>
<dbReference type="EMBL" id="UYRV01000135">
    <property type="protein sequence ID" value="VDK42772.1"/>
    <property type="molecule type" value="Genomic_DNA"/>
</dbReference>
<accession>A0A3P6PZP0</accession>
<proteinExistence type="predicted"/>
<organism evidence="2 3">
    <name type="scientific">Cylicostephanus goldi</name>
    <name type="common">Nematode worm</name>
    <dbReference type="NCBI Taxonomy" id="71465"/>
    <lineage>
        <taxon>Eukaryota</taxon>
        <taxon>Metazoa</taxon>
        <taxon>Ecdysozoa</taxon>
        <taxon>Nematoda</taxon>
        <taxon>Chromadorea</taxon>
        <taxon>Rhabditida</taxon>
        <taxon>Rhabditina</taxon>
        <taxon>Rhabditomorpha</taxon>
        <taxon>Strongyloidea</taxon>
        <taxon>Strongylidae</taxon>
        <taxon>Cylicostephanus</taxon>
    </lineage>
</organism>
<protein>
    <submittedName>
        <fullName evidence="2">Uncharacterized protein</fullName>
    </submittedName>
</protein>
<feature type="region of interest" description="Disordered" evidence="1">
    <location>
        <begin position="31"/>
        <end position="51"/>
    </location>
</feature>